<evidence type="ECO:0000259" key="2">
    <source>
        <dbReference type="Pfam" id="PF03399"/>
    </source>
</evidence>
<name>A0A2G5HKP1_CERBT</name>
<dbReference type="Proteomes" id="UP001302367">
    <property type="component" value="Chromosome 4"/>
</dbReference>
<keyword evidence="6" id="KW-1185">Reference proteome</keyword>
<dbReference type="EMBL" id="LKMD01000105">
    <property type="protein sequence ID" value="PIA93085.1"/>
    <property type="molecule type" value="Genomic_DNA"/>
</dbReference>
<feature type="compositionally biased region" description="Polar residues" evidence="1">
    <location>
        <begin position="200"/>
        <end position="209"/>
    </location>
</feature>
<dbReference type="Proteomes" id="UP000230605">
    <property type="component" value="Chromosome 4"/>
</dbReference>
<sequence length="511" mass="57834">MAVQPAYTSVAARRTLGSEPTVSEAKPNLNFPPALKAWVGRAFFEYNKLKTEPAYAGISDDHIKQKLSATIRETQQNGTMHERDWSSYPLPHQLILEERQQAAMYMAQNSLLANLHSDLGAYGITSSGVNGRKRKSPDQEMTDSNGRPVTPPWKKSNTKSIADRITGQSKKQEKKNKNSAKNGRFDNSEAALERRRQRFGNISPTSSPPHSRDDSPAVIASSGPIVGTCEVLEKRYFRLTAPPNPNTVRPLALLEQALEHVIARWKDTKDYTYVCDQLKAIRQDLTVQHLKNQFTVRVYEVHARIALEKKDLGEYNQCQTQLRALYKMKLGENGGSGGNQDEFTAYRILYLIYTRNRTDMNNMLADLTTADKKGPFVRFALNVREALAAGNYHRFFKLYKEAHDWRMAPSLMDMFVERERVIAMAAMSKAYKPDVSAKFITEELHFEEDESESVFEADHIQACIDFIKRHGGQDLLQEKDGDVRVSTSKAYGLFEKARQSAFGVVDIKGQI</sequence>
<evidence type="ECO:0000313" key="4">
    <source>
        <dbReference type="EMBL" id="WPB01227.1"/>
    </source>
</evidence>
<dbReference type="EMBL" id="CP134187">
    <property type="protein sequence ID" value="WPB01227.1"/>
    <property type="molecule type" value="Genomic_DNA"/>
</dbReference>
<dbReference type="Pfam" id="PF03399">
    <property type="entry name" value="SAC3_GANP"/>
    <property type="match status" value="1"/>
</dbReference>
<evidence type="ECO:0000256" key="1">
    <source>
        <dbReference type="SAM" id="MobiDB-lite"/>
    </source>
</evidence>
<evidence type="ECO:0000313" key="5">
    <source>
        <dbReference type="Proteomes" id="UP000230605"/>
    </source>
</evidence>
<evidence type="ECO:0000313" key="6">
    <source>
        <dbReference type="Proteomes" id="UP001302367"/>
    </source>
</evidence>
<dbReference type="InterPro" id="IPR045107">
    <property type="entry name" value="SAC3/GANP/THP3"/>
</dbReference>
<feature type="region of interest" description="Disordered" evidence="1">
    <location>
        <begin position="125"/>
        <end position="220"/>
    </location>
</feature>
<feature type="domain" description="SAC3/GANP/THP3 conserved" evidence="2">
    <location>
        <begin position="239"/>
        <end position="457"/>
    </location>
</feature>
<reference evidence="3 5" key="1">
    <citation type="submission" date="2015-10" db="EMBL/GenBank/DDBJ databases">
        <title>The cercosporin biosynthetic gene cluster was horizontally transferred to several fungal lineages and shown to be expanded in Cercospora beticola based on microsynteny with recipient genomes.</title>
        <authorList>
            <person name="De Jonge R."/>
            <person name="Ebert M.K."/>
            <person name="Suttle J.C."/>
            <person name="Jurick Ii W.M."/>
            <person name="Secor G.A."/>
            <person name="Thomma B.P."/>
            <person name="Van De Peer Y."/>
            <person name="Bolton M.D."/>
        </authorList>
    </citation>
    <scope>NUCLEOTIDE SEQUENCE [LARGE SCALE GENOMIC DNA]</scope>
    <source>
        <strain evidence="3 5">09-40</strain>
    </source>
</reference>
<proteinExistence type="predicted"/>
<dbReference type="PANTHER" id="PTHR12436">
    <property type="entry name" value="80 KDA MCM3-ASSOCIATED PROTEIN"/>
    <property type="match status" value="1"/>
</dbReference>
<dbReference type="InterPro" id="IPR005062">
    <property type="entry name" value="SAC3/GANP/THP3_conserved"/>
</dbReference>
<dbReference type="Gene3D" id="1.25.40.990">
    <property type="match status" value="1"/>
</dbReference>
<dbReference type="GO" id="GO:0005634">
    <property type="term" value="C:nucleus"/>
    <property type="evidence" value="ECO:0007669"/>
    <property type="project" value="TreeGrafter"/>
</dbReference>
<reference evidence="4 6" key="2">
    <citation type="submission" date="2023-09" db="EMBL/GenBank/DDBJ databases">
        <title>Complete-Gapless Cercospora beticola genome.</title>
        <authorList>
            <person name="Wyatt N.A."/>
            <person name="Spanner R.E."/>
            <person name="Bolton M.D."/>
        </authorList>
    </citation>
    <scope>NUCLEOTIDE SEQUENCE [LARGE SCALE GENOMIC DNA]</scope>
    <source>
        <strain evidence="4">Cb09-40</strain>
    </source>
</reference>
<feature type="compositionally biased region" description="Basic and acidic residues" evidence="1">
    <location>
        <begin position="183"/>
        <end position="194"/>
    </location>
</feature>
<protein>
    <submittedName>
        <fullName evidence="3">THP3</fullName>
    </submittedName>
</protein>
<dbReference type="AlphaFoldDB" id="A0A2G5HKP1"/>
<evidence type="ECO:0000313" key="3">
    <source>
        <dbReference type="EMBL" id="PIA93085.1"/>
    </source>
</evidence>
<dbReference type="OrthoDB" id="199574at2759"/>
<gene>
    <name evidence="3" type="ORF">CB0940_04018</name>
    <name evidence="4" type="ORF">RHO25_005850</name>
</gene>
<accession>A0A2G5HKP1</accession>
<organism evidence="3 5">
    <name type="scientific">Cercospora beticola</name>
    <name type="common">Sugarbeet leaf spot fungus</name>
    <dbReference type="NCBI Taxonomy" id="122368"/>
    <lineage>
        <taxon>Eukaryota</taxon>
        <taxon>Fungi</taxon>
        <taxon>Dikarya</taxon>
        <taxon>Ascomycota</taxon>
        <taxon>Pezizomycotina</taxon>
        <taxon>Dothideomycetes</taxon>
        <taxon>Dothideomycetidae</taxon>
        <taxon>Mycosphaerellales</taxon>
        <taxon>Mycosphaerellaceae</taxon>
        <taxon>Cercospora</taxon>
    </lineage>
</organism>
<dbReference type="PANTHER" id="PTHR12436:SF4">
    <property type="entry name" value="LEUKOCYTE RECEPTOR CLUSTER MEMBER 8"/>
    <property type="match status" value="1"/>
</dbReference>